<dbReference type="AlphaFoldDB" id="A0A3B0W4D7"/>
<organism evidence="1">
    <name type="scientific">hydrothermal vent metagenome</name>
    <dbReference type="NCBI Taxonomy" id="652676"/>
    <lineage>
        <taxon>unclassified sequences</taxon>
        <taxon>metagenomes</taxon>
        <taxon>ecological metagenomes</taxon>
    </lineage>
</organism>
<dbReference type="EMBL" id="UOFB01000120">
    <property type="protein sequence ID" value="VAW46122.1"/>
    <property type="molecule type" value="Genomic_DNA"/>
</dbReference>
<protein>
    <submittedName>
        <fullName evidence="1">Uncharacterized protein</fullName>
    </submittedName>
</protein>
<name>A0A3B0W4D7_9ZZZZ</name>
<evidence type="ECO:0000313" key="1">
    <source>
        <dbReference type="EMBL" id="VAW46122.1"/>
    </source>
</evidence>
<proteinExistence type="predicted"/>
<gene>
    <name evidence="1" type="ORF">MNBD_GAMMA04-2272</name>
</gene>
<accession>A0A3B0W4D7</accession>
<reference evidence="1" key="1">
    <citation type="submission" date="2018-06" db="EMBL/GenBank/DDBJ databases">
        <authorList>
            <person name="Zhirakovskaya E."/>
        </authorList>
    </citation>
    <scope>NUCLEOTIDE SEQUENCE</scope>
</reference>
<sequence length="172" mass="18544">MNIGMDTVIVMASSTPRVHLFELLPNENTCLDDNNKLAPLGVQCQKVSQNFNVGADFKALWVLIENDRAVCKTSKNGSRIDGVYDPSSPACIYVERLSAPTGSSISVTTEVGSIRFTPTVVHSQPEALAFFFTVTASHENEEPVTGILEVLVTTPKTNFSVSKIAGLTDPVN</sequence>